<keyword evidence="3 10" id="KW-0479">Metal-binding</keyword>
<accession>A0A084U4T1</accession>
<dbReference type="AlphaFoldDB" id="A0A084U4T1"/>
<dbReference type="HAMAP" id="MF_00041">
    <property type="entry name" value="Cys_tRNA_synth"/>
    <property type="match status" value="1"/>
</dbReference>
<feature type="binding site" evidence="10">
    <location>
        <position position="26"/>
    </location>
    <ligand>
        <name>Zn(2+)</name>
        <dbReference type="ChEBI" id="CHEBI:29105"/>
    </ligand>
</feature>
<evidence type="ECO:0000256" key="6">
    <source>
        <dbReference type="ARBA" id="ARBA00022840"/>
    </source>
</evidence>
<keyword evidence="6 10" id="KW-0067">ATP-binding</keyword>
<dbReference type="Proteomes" id="UP000028523">
    <property type="component" value="Unassembled WGS sequence"/>
</dbReference>
<dbReference type="GO" id="GO:0006423">
    <property type="term" value="P:cysteinyl-tRNA aminoacylation"/>
    <property type="evidence" value="ECO:0007669"/>
    <property type="project" value="UniProtKB-UniRule"/>
</dbReference>
<keyword evidence="8 10" id="KW-0030">Aminoacyl-tRNA synthetase</keyword>
<dbReference type="Gene3D" id="1.20.120.1910">
    <property type="entry name" value="Cysteine-tRNA ligase, C-terminal anti-codon recognition domain"/>
    <property type="match status" value="1"/>
</dbReference>
<sequence>MKLYNAIKKEYVNLEIINNNISIYLCGPTVYNHVHVGNIRPIITFDVLHRLLKQKNINVNFVHNITDIDDKIIKQAAKEKVSELGLSNYYYEKYLEILKKLNIDLTIKMPKVSDHINGIINYIEQIQQKGFAYQVDGDVYFKTLNIPNYGSLSNKKTDELEVGSRVADNNKKLSPFDFVLWKQTNEGINWDTMFSKGRPGWHTECSYLISQYIGKQVDIHGGGVDLKFPHHENENAQNIAINDCELAKHWIHVGHLNIDNNKMSKSLNNFILAKDILSKYSSNDIRWFFYQTNYANPINFTNQAIDSAKQSIENILYSLNIFKSYLILENKFNMINNIDKDNLFLSLLNDLNFPNAVSDINKIVKEANTLLRQKEYDQLNIKVNELILYLDVMGITYRDDHSEENIELLKKWNEYKNNKDFEKSDLLRKELIYKKLI</sequence>
<keyword evidence="2 10" id="KW-0436">Ligase</keyword>
<feature type="binding site" evidence="10">
    <location>
        <position position="265"/>
    </location>
    <ligand>
        <name>ATP</name>
        <dbReference type="ChEBI" id="CHEBI:30616"/>
    </ligand>
</feature>
<feature type="short sequence motif" description="'HIGH' region" evidence="10">
    <location>
        <begin position="28"/>
        <end position="38"/>
    </location>
</feature>
<comment type="catalytic activity">
    <reaction evidence="9 10">
        <text>tRNA(Cys) + L-cysteine + ATP = L-cysteinyl-tRNA(Cys) + AMP + diphosphate</text>
        <dbReference type="Rhea" id="RHEA:17773"/>
        <dbReference type="Rhea" id="RHEA-COMP:9661"/>
        <dbReference type="Rhea" id="RHEA-COMP:9679"/>
        <dbReference type="ChEBI" id="CHEBI:30616"/>
        <dbReference type="ChEBI" id="CHEBI:33019"/>
        <dbReference type="ChEBI" id="CHEBI:35235"/>
        <dbReference type="ChEBI" id="CHEBI:78442"/>
        <dbReference type="ChEBI" id="CHEBI:78517"/>
        <dbReference type="ChEBI" id="CHEBI:456215"/>
        <dbReference type="EC" id="6.1.1.16"/>
    </reaction>
</comment>
<evidence type="ECO:0000256" key="4">
    <source>
        <dbReference type="ARBA" id="ARBA00022741"/>
    </source>
</evidence>
<dbReference type="GO" id="GO:0005829">
    <property type="term" value="C:cytosol"/>
    <property type="evidence" value="ECO:0007669"/>
    <property type="project" value="TreeGrafter"/>
</dbReference>
<dbReference type="PANTHER" id="PTHR10890:SF3">
    <property type="entry name" value="CYSTEINE--TRNA LIGASE, CYTOPLASMIC"/>
    <property type="match status" value="1"/>
</dbReference>
<gene>
    <name evidence="10 12" type="primary">cysS</name>
    <name evidence="12" type="ORF">P271_833</name>
</gene>
<feature type="binding site" evidence="10">
    <location>
        <position position="234"/>
    </location>
    <ligand>
        <name>Zn(2+)</name>
        <dbReference type="ChEBI" id="CHEBI:29105"/>
    </ligand>
</feature>
<evidence type="ECO:0000256" key="10">
    <source>
        <dbReference type="HAMAP-Rule" id="MF_00041"/>
    </source>
</evidence>
<feature type="domain" description="tRNA synthetases class I catalytic" evidence="11">
    <location>
        <begin position="17"/>
        <end position="309"/>
    </location>
</feature>
<keyword evidence="7 10" id="KW-0648">Protein biosynthesis</keyword>
<dbReference type="InterPro" id="IPR009080">
    <property type="entry name" value="tRNAsynth_Ia_anticodon-bd"/>
</dbReference>
<feature type="binding site" evidence="10">
    <location>
        <position position="205"/>
    </location>
    <ligand>
        <name>Zn(2+)</name>
        <dbReference type="ChEBI" id="CHEBI:29105"/>
    </ligand>
</feature>
<dbReference type="EC" id="6.1.1.16" evidence="10"/>
<evidence type="ECO:0000256" key="1">
    <source>
        <dbReference type="ARBA" id="ARBA00011245"/>
    </source>
</evidence>
<evidence type="ECO:0000313" key="12">
    <source>
        <dbReference type="EMBL" id="KFB07967.1"/>
    </source>
</evidence>
<protein>
    <recommendedName>
        <fullName evidence="10">Cysteine--tRNA ligase</fullName>
        <ecNumber evidence="10">6.1.1.16</ecNumber>
    </recommendedName>
    <alternativeName>
        <fullName evidence="10">Cysteinyl-tRNA synthetase</fullName>
        <shortName evidence="10">CysRS</shortName>
    </alternativeName>
</protein>
<dbReference type="SUPFAM" id="SSF47323">
    <property type="entry name" value="Anticodon-binding domain of a subclass of class I aminoacyl-tRNA synthetases"/>
    <property type="match status" value="1"/>
</dbReference>
<evidence type="ECO:0000256" key="2">
    <source>
        <dbReference type="ARBA" id="ARBA00022598"/>
    </source>
</evidence>
<dbReference type="CDD" id="cd00672">
    <property type="entry name" value="CysRS_core"/>
    <property type="match status" value="1"/>
</dbReference>
<dbReference type="EMBL" id="AWQU01000036">
    <property type="protein sequence ID" value="KFB07967.1"/>
    <property type="molecule type" value="Genomic_DNA"/>
</dbReference>
<keyword evidence="13" id="KW-1185">Reference proteome</keyword>
<evidence type="ECO:0000256" key="3">
    <source>
        <dbReference type="ARBA" id="ARBA00022723"/>
    </source>
</evidence>
<comment type="cofactor">
    <cofactor evidence="10">
        <name>Zn(2+)</name>
        <dbReference type="ChEBI" id="CHEBI:29105"/>
    </cofactor>
    <text evidence="10">Binds 1 zinc ion per subunit.</text>
</comment>
<dbReference type="Pfam" id="PF01406">
    <property type="entry name" value="tRNA-synt_1e"/>
    <property type="match status" value="1"/>
</dbReference>
<name>A0A084U4T1_MALIO</name>
<feature type="short sequence motif" description="'KMSKS' region" evidence="10">
    <location>
        <begin position="262"/>
        <end position="266"/>
    </location>
</feature>
<evidence type="ECO:0000256" key="5">
    <source>
        <dbReference type="ARBA" id="ARBA00022833"/>
    </source>
</evidence>
<organism evidence="12 13">
    <name type="scientific">Malacoplasma iowae DK-CPA</name>
    <dbReference type="NCBI Taxonomy" id="1394179"/>
    <lineage>
        <taxon>Bacteria</taxon>
        <taxon>Bacillati</taxon>
        <taxon>Mycoplasmatota</taxon>
        <taxon>Mycoplasmoidales</taxon>
        <taxon>Mycoplasmoidaceae</taxon>
        <taxon>Malacoplasma</taxon>
    </lineage>
</organism>
<dbReference type="PRINTS" id="PR00983">
    <property type="entry name" value="TRNASYNTHCYS"/>
</dbReference>
<evidence type="ECO:0000256" key="7">
    <source>
        <dbReference type="ARBA" id="ARBA00022917"/>
    </source>
</evidence>
<dbReference type="RefSeq" id="WP_036451277.1">
    <property type="nucleotide sequence ID" value="NZ_AWQU01000036.1"/>
</dbReference>
<dbReference type="InterPro" id="IPR032678">
    <property type="entry name" value="tRNA-synt_1_cat_dom"/>
</dbReference>
<keyword evidence="10" id="KW-0963">Cytoplasm</keyword>
<dbReference type="PANTHER" id="PTHR10890">
    <property type="entry name" value="CYSTEINYL-TRNA SYNTHETASE"/>
    <property type="match status" value="1"/>
</dbReference>
<dbReference type="GO" id="GO:0004817">
    <property type="term" value="F:cysteine-tRNA ligase activity"/>
    <property type="evidence" value="ECO:0007669"/>
    <property type="project" value="UniProtKB-UniRule"/>
</dbReference>
<comment type="subunit">
    <text evidence="1 10">Monomer.</text>
</comment>
<dbReference type="GO" id="GO:0008270">
    <property type="term" value="F:zinc ion binding"/>
    <property type="evidence" value="ECO:0007669"/>
    <property type="project" value="UniProtKB-UniRule"/>
</dbReference>
<dbReference type="InterPro" id="IPR015803">
    <property type="entry name" value="Cys-tRNA-ligase"/>
</dbReference>
<comment type="caution">
    <text evidence="12">The sequence shown here is derived from an EMBL/GenBank/DDBJ whole genome shotgun (WGS) entry which is preliminary data.</text>
</comment>
<proteinExistence type="inferred from homology"/>
<dbReference type="InterPro" id="IPR014729">
    <property type="entry name" value="Rossmann-like_a/b/a_fold"/>
</dbReference>
<feature type="binding site" evidence="10">
    <location>
        <position position="230"/>
    </location>
    <ligand>
        <name>Zn(2+)</name>
        <dbReference type="ChEBI" id="CHEBI:29105"/>
    </ligand>
</feature>
<reference evidence="12 13" key="1">
    <citation type="journal article" date="2014" name="PLoS ONE">
        <title>Reduction of Hydrogen Peroxide Accumulation and Toxicity by a Catalase from Mycoplasma iowae.</title>
        <authorList>
            <person name="Pritchard R.E."/>
            <person name="Prassinos A.J."/>
            <person name="Osborne J.D."/>
            <person name="Raviv Z."/>
            <person name="Balish M.F."/>
        </authorList>
    </citation>
    <scope>NUCLEOTIDE SEQUENCE [LARGE SCALE GENOMIC DNA]</scope>
    <source>
        <strain evidence="12 13">DK-CPA</strain>
    </source>
</reference>
<dbReference type="InterPro" id="IPR024909">
    <property type="entry name" value="Cys-tRNA/MSH_ligase"/>
</dbReference>
<comment type="subcellular location">
    <subcellularLocation>
        <location evidence="10">Cytoplasm</location>
    </subcellularLocation>
</comment>
<dbReference type="GO" id="GO:0005524">
    <property type="term" value="F:ATP binding"/>
    <property type="evidence" value="ECO:0007669"/>
    <property type="project" value="UniProtKB-UniRule"/>
</dbReference>
<evidence type="ECO:0000256" key="8">
    <source>
        <dbReference type="ARBA" id="ARBA00023146"/>
    </source>
</evidence>
<dbReference type="NCBIfam" id="TIGR00435">
    <property type="entry name" value="cysS"/>
    <property type="match status" value="1"/>
</dbReference>
<evidence type="ECO:0000259" key="11">
    <source>
        <dbReference type="Pfam" id="PF01406"/>
    </source>
</evidence>
<dbReference type="SUPFAM" id="SSF52374">
    <property type="entry name" value="Nucleotidylyl transferase"/>
    <property type="match status" value="1"/>
</dbReference>
<comment type="similarity">
    <text evidence="10">Belongs to the class-I aminoacyl-tRNA synthetase family.</text>
</comment>
<dbReference type="Gene3D" id="3.40.50.620">
    <property type="entry name" value="HUPs"/>
    <property type="match status" value="1"/>
</dbReference>
<evidence type="ECO:0000256" key="9">
    <source>
        <dbReference type="ARBA" id="ARBA00047398"/>
    </source>
</evidence>
<keyword evidence="4 10" id="KW-0547">Nucleotide-binding</keyword>
<keyword evidence="5 10" id="KW-0862">Zinc</keyword>
<evidence type="ECO:0000313" key="13">
    <source>
        <dbReference type="Proteomes" id="UP000028523"/>
    </source>
</evidence>